<dbReference type="Proteomes" id="UP000000752">
    <property type="component" value="Chromosome"/>
</dbReference>
<protein>
    <submittedName>
        <fullName evidence="2">Uncharacterized protein</fullName>
    </submittedName>
</protein>
<keyword evidence="1" id="KW-0812">Transmembrane</keyword>
<organism evidence="2 3">
    <name type="scientific">Pyrococcus horikoshii (strain ATCC 700860 / DSM 12428 / JCM 9974 / NBRC 100139 / OT-3)</name>
    <dbReference type="NCBI Taxonomy" id="70601"/>
    <lineage>
        <taxon>Archaea</taxon>
        <taxon>Methanobacteriati</taxon>
        <taxon>Methanobacteriota</taxon>
        <taxon>Thermococci</taxon>
        <taxon>Thermococcales</taxon>
        <taxon>Thermococcaceae</taxon>
        <taxon>Pyrococcus</taxon>
    </lineage>
</organism>
<gene>
    <name evidence="2" type="ordered locus">PH0906</name>
</gene>
<proteinExistence type="predicted"/>
<evidence type="ECO:0000256" key="1">
    <source>
        <dbReference type="SAM" id="Phobius"/>
    </source>
</evidence>
<name>O58628_PYRHO</name>
<dbReference type="PIR" id="B71080">
    <property type="entry name" value="B71080"/>
</dbReference>
<keyword evidence="1" id="KW-1133">Transmembrane helix</keyword>
<dbReference type="KEGG" id="pho:PH0906"/>
<evidence type="ECO:0000313" key="3">
    <source>
        <dbReference type="Proteomes" id="UP000000752"/>
    </source>
</evidence>
<dbReference type="EnsemblBacteria" id="BAA30000">
    <property type="protein sequence ID" value="BAA30000"/>
    <property type="gene ID" value="BAA30000"/>
</dbReference>
<evidence type="ECO:0000313" key="2">
    <source>
        <dbReference type="EMBL" id="BAA30000.1"/>
    </source>
</evidence>
<sequence length="102" mass="11741">MSPQFHTIAIPLNDKEDWILFVKRDPEYHEVHIELKFINLTRTMLKYVATASAYSKALSLLQPSAIFSSSTFLPTSLISLTILISVRSWRGLNRLFQLMNTL</sequence>
<dbReference type="EMBL" id="BA000001">
    <property type="protein sequence ID" value="BAA30000.1"/>
    <property type="molecule type" value="Genomic_DNA"/>
</dbReference>
<feature type="transmembrane region" description="Helical" evidence="1">
    <location>
        <begin position="65"/>
        <end position="86"/>
    </location>
</feature>
<keyword evidence="1" id="KW-0472">Membrane</keyword>
<reference evidence="2 3" key="1">
    <citation type="journal article" date="1998" name="DNA Res.">
        <title>Complete sequence and gene organization of the genome of a hyper-thermophilic archaebacterium, Pyrococcus horikoshii OT3.</title>
        <authorList>
            <person name="Kawarabayasi Y."/>
            <person name="Sawada M."/>
            <person name="Horikawa H."/>
            <person name="Haikawa Y."/>
            <person name="Hino Y."/>
            <person name="Yamamoto S."/>
            <person name="Sekine M."/>
            <person name="Baba S."/>
            <person name="Kosugi H."/>
            <person name="Hosoyama A."/>
            <person name="Nagai Y."/>
            <person name="Sakai M."/>
            <person name="Ogura K."/>
            <person name="Otuka R."/>
            <person name="Nakazawa H."/>
            <person name="Takamiya M."/>
            <person name="Ohfuku Y."/>
            <person name="Funahashi T."/>
            <person name="Tanaka T."/>
            <person name="Kudoh Y."/>
            <person name="Yamazaki J."/>
            <person name="Kushida N."/>
            <person name="Oguchi A."/>
            <person name="Aoki K."/>
            <person name="Nakamura Y."/>
            <person name="Robb T.F."/>
            <person name="Horikoshi K."/>
            <person name="Masuchi Y."/>
            <person name="Shizuya H."/>
            <person name="Kikuchi H."/>
        </authorList>
    </citation>
    <scope>NUCLEOTIDE SEQUENCE [LARGE SCALE GENOMIC DNA]</scope>
    <source>
        <strain evidence="3">ATCC 700860 / DSM 12428 / JCM 9974 / NBRC 100139 / OT-3</strain>
    </source>
</reference>
<keyword evidence="3" id="KW-1185">Reference proteome</keyword>
<dbReference type="AlphaFoldDB" id="O58628"/>
<accession>O58628</accession>